<dbReference type="PANTHER" id="PTHR12286:SF5">
    <property type="entry name" value="SACCHAROPINE DEHYDROGENASE-LIKE OXIDOREDUCTASE"/>
    <property type="match status" value="1"/>
</dbReference>
<dbReference type="RefSeq" id="WP_194856531.1">
    <property type="nucleotide sequence ID" value="NZ_ARXR01000027.1"/>
</dbReference>
<accession>A0ABS0AIL8</accession>
<keyword evidence="3" id="KW-1185">Reference proteome</keyword>
<dbReference type="InterPro" id="IPR051276">
    <property type="entry name" value="Saccharopine_DH-like_oxidrdct"/>
</dbReference>
<feature type="domain" description="Saccharopine dehydrogenase NADP binding" evidence="1">
    <location>
        <begin position="10"/>
        <end position="133"/>
    </location>
</feature>
<dbReference type="SUPFAM" id="SSF51735">
    <property type="entry name" value="NAD(P)-binding Rossmann-fold domains"/>
    <property type="match status" value="1"/>
</dbReference>
<dbReference type="PANTHER" id="PTHR12286">
    <property type="entry name" value="SACCHAROPINE DEHYDROGENASE-LIKE OXIDOREDUCTASE"/>
    <property type="match status" value="1"/>
</dbReference>
<sequence length="393" mass="41712">MSATRPYALVLYGATGFTGGLCARYLARKLPAGTPWALAGRNRAKLEQVAAGLPGDNPPELIEADSGDPASLTALAARTRALASTVGPYMQYGEPLVRACVEQGTHYCDLTGEPEFVNTLLSRYHEAAQASGCALVNCCGFDSIPHDAGVLFAIRELTLEHGGKLDGPVTAEGAVAFSAKFSGGTWRSALEAFARPGANQRSQRDAQARLKQWYPRKVGGLAPKPHKDDALGGWLAPMPTIDPMVVMRSARALDDYGPEFRYGHYLVTGGLGKLIGGAAGVGGLVLAAQIGPLRRRLMKLNPAGQGPDEATRARSWFQVKVRARCGDSEVLCRVSGGDPGYDETAKMLSETLMGLALDEGYPMHTGVVTPVMALGDRLIDRLEAAGMLFERNA</sequence>
<dbReference type="InterPro" id="IPR036291">
    <property type="entry name" value="NAD(P)-bd_dom_sf"/>
</dbReference>
<comment type="caution">
    <text evidence="2">The sequence shown here is derived from an EMBL/GenBank/DDBJ whole genome shotgun (WGS) entry which is preliminary data.</text>
</comment>
<name>A0ABS0AIL8_9GAMM</name>
<dbReference type="Pfam" id="PF03435">
    <property type="entry name" value="Sacchrp_dh_NADP"/>
    <property type="match status" value="1"/>
</dbReference>
<evidence type="ECO:0000313" key="3">
    <source>
        <dbReference type="Proteomes" id="UP000644441"/>
    </source>
</evidence>
<gene>
    <name evidence="2" type="ORF">ISO4_02584</name>
</gene>
<dbReference type="InterPro" id="IPR005097">
    <property type="entry name" value="Sacchrp_dh_NADP-bd"/>
</dbReference>
<dbReference type="Gene3D" id="3.40.50.720">
    <property type="entry name" value="NAD(P)-binding Rossmann-like Domain"/>
    <property type="match status" value="1"/>
</dbReference>
<evidence type="ECO:0000313" key="2">
    <source>
        <dbReference type="EMBL" id="MBF5053982.1"/>
    </source>
</evidence>
<dbReference type="Proteomes" id="UP000644441">
    <property type="component" value="Unassembled WGS sequence"/>
</dbReference>
<evidence type="ECO:0000259" key="1">
    <source>
        <dbReference type="Pfam" id="PF03435"/>
    </source>
</evidence>
<proteinExistence type="predicted"/>
<protein>
    <recommendedName>
        <fullName evidence="1">Saccharopine dehydrogenase NADP binding domain-containing protein</fullName>
    </recommendedName>
</protein>
<organism evidence="2 3">
    <name type="scientific">Alloalcanivorax venustensis ISO4</name>
    <dbReference type="NCBI Taxonomy" id="1177184"/>
    <lineage>
        <taxon>Bacteria</taxon>
        <taxon>Pseudomonadati</taxon>
        <taxon>Pseudomonadota</taxon>
        <taxon>Gammaproteobacteria</taxon>
        <taxon>Oceanospirillales</taxon>
        <taxon>Alcanivoracaceae</taxon>
        <taxon>Alloalcanivorax</taxon>
    </lineage>
</organism>
<dbReference type="EMBL" id="ARXR01000027">
    <property type="protein sequence ID" value="MBF5053982.1"/>
    <property type="molecule type" value="Genomic_DNA"/>
</dbReference>
<reference evidence="2 3" key="1">
    <citation type="submission" date="2012-09" db="EMBL/GenBank/DDBJ databases">
        <title>Genome Sequence of alkane-degrading Bacterium Alcanivorax venustensis ISO4.</title>
        <authorList>
            <person name="Lai Q."/>
            <person name="Shao Z."/>
        </authorList>
    </citation>
    <scope>NUCLEOTIDE SEQUENCE [LARGE SCALE GENOMIC DNA]</scope>
    <source>
        <strain evidence="2 3">ISO4</strain>
    </source>
</reference>